<feature type="chain" id="PRO_5038343639" evidence="7">
    <location>
        <begin position="24"/>
        <end position="517"/>
    </location>
</feature>
<dbReference type="InterPro" id="IPR041171">
    <property type="entry name" value="SDR_Ig"/>
</dbReference>
<evidence type="ECO:0000256" key="7">
    <source>
        <dbReference type="SAM" id="SignalP"/>
    </source>
</evidence>
<keyword evidence="4 7" id="KW-0732">Signal</keyword>
<evidence type="ECO:0000256" key="1">
    <source>
        <dbReference type="ARBA" id="ARBA00004168"/>
    </source>
</evidence>
<dbReference type="InterPro" id="IPR011252">
    <property type="entry name" value="Fibrogen-bd_dom1"/>
</dbReference>
<keyword evidence="5" id="KW-0572">Peptidoglycan-anchor</keyword>
<evidence type="ECO:0000256" key="6">
    <source>
        <dbReference type="SAM" id="MobiDB-lite"/>
    </source>
</evidence>
<proteinExistence type="predicted"/>
<keyword evidence="2" id="KW-0134">Cell wall</keyword>
<evidence type="ECO:0000313" key="11">
    <source>
        <dbReference type="EMBL" id="UQF78741.1"/>
    </source>
</evidence>
<dbReference type="EMBL" id="CP097092">
    <property type="protein sequence ID" value="UQF78741.1"/>
    <property type="molecule type" value="Genomic_DNA"/>
</dbReference>
<dbReference type="InterPro" id="IPR008454">
    <property type="entry name" value="Collagen-bd_Cna-like_B-typ_dom"/>
</dbReference>
<dbReference type="Pfam" id="PF05738">
    <property type="entry name" value="Cna_B"/>
    <property type="match status" value="1"/>
</dbReference>
<dbReference type="SUPFAM" id="SSF49401">
    <property type="entry name" value="Bacterial adhesins"/>
    <property type="match status" value="1"/>
</dbReference>
<evidence type="ECO:0000256" key="3">
    <source>
        <dbReference type="ARBA" id="ARBA00022525"/>
    </source>
</evidence>
<dbReference type="AlphaFoldDB" id="A0A9E7AFV6"/>
<keyword evidence="3" id="KW-0964">Secreted</keyword>
<dbReference type="Proteomes" id="UP000831562">
    <property type="component" value="Chromosome"/>
</dbReference>
<dbReference type="GO" id="GO:0007155">
    <property type="term" value="P:cell adhesion"/>
    <property type="evidence" value="ECO:0007669"/>
    <property type="project" value="InterPro"/>
</dbReference>
<dbReference type="NCBIfam" id="TIGR01167">
    <property type="entry name" value="LPXTG_anchor"/>
    <property type="match status" value="1"/>
</dbReference>
<name>A0A9E7AFV6_9ACTN</name>
<dbReference type="CDD" id="cd00222">
    <property type="entry name" value="CollagenBindB"/>
    <property type="match status" value="1"/>
</dbReference>
<feature type="domain" description="SDR-like Ig" evidence="10">
    <location>
        <begin position="54"/>
        <end position="144"/>
    </location>
</feature>
<dbReference type="InterPro" id="IPR019931">
    <property type="entry name" value="LPXTG_anchor"/>
</dbReference>
<dbReference type="Gene3D" id="2.60.40.1140">
    <property type="entry name" value="Collagen-binding surface protein Cna, B-type domain"/>
    <property type="match status" value="1"/>
</dbReference>
<protein>
    <submittedName>
        <fullName evidence="11">Cna B-type domain-containing protein</fullName>
    </submittedName>
</protein>
<feature type="signal peptide" evidence="7">
    <location>
        <begin position="1"/>
        <end position="23"/>
    </location>
</feature>
<evidence type="ECO:0000256" key="5">
    <source>
        <dbReference type="ARBA" id="ARBA00023088"/>
    </source>
</evidence>
<comment type="subcellular location">
    <subcellularLocation>
        <location evidence="1">Secreted</location>
        <location evidence="1">Cell wall</location>
        <topology evidence="1">Peptidoglycan-anchor</topology>
    </subcellularLocation>
</comment>
<feature type="region of interest" description="Disordered" evidence="6">
    <location>
        <begin position="452"/>
        <end position="491"/>
    </location>
</feature>
<evidence type="ECO:0000313" key="12">
    <source>
        <dbReference type="Proteomes" id="UP000831562"/>
    </source>
</evidence>
<evidence type="ECO:0000259" key="8">
    <source>
        <dbReference type="Pfam" id="PF00746"/>
    </source>
</evidence>
<gene>
    <name evidence="11" type="ORF">M3I19_03530</name>
</gene>
<dbReference type="Pfam" id="PF00746">
    <property type="entry name" value="Gram_pos_anchor"/>
    <property type="match status" value="1"/>
</dbReference>
<evidence type="ECO:0000256" key="4">
    <source>
        <dbReference type="ARBA" id="ARBA00022729"/>
    </source>
</evidence>
<dbReference type="InterPro" id="IPR008966">
    <property type="entry name" value="Adhesion_dom_sf"/>
</dbReference>
<feature type="compositionally biased region" description="Pro residues" evidence="6">
    <location>
        <begin position="461"/>
        <end position="470"/>
    </location>
</feature>
<dbReference type="SUPFAM" id="SSF49478">
    <property type="entry name" value="Cna protein B-type domain"/>
    <property type="match status" value="1"/>
</dbReference>
<accession>A0A9E7AFV6</accession>
<evidence type="ECO:0000259" key="10">
    <source>
        <dbReference type="Pfam" id="PF17961"/>
    </source>
</evidence>
<dbReference type="Pfam" id="PF17961">
    <property type="entry name" value="Big_8"/>
    <property type="match status" value="1"/>
</dbReference>
<reference evidence="11" key="1">
    <citation type="submission" date="2022-05" db="EMBL/GenBank/DDBJ databases">
        <title>Using nanopore sequencing to obtain complete genomes from saliva samples.</title>
        <authorList>
            <person name="Baker J.L."/>
        </authorList>
    </citation>
    <scope>NUCLEOTIDE SEQUENCE</scope>
    <source>
        <strain evidence="11">JCVI-JB-Lp32</strain>
    </source>
</reference>
<feature type="domain" description="CNA-B" evidence="9">
    <location>
        <begin position="368"/>
        <end position="458"/>
    </location>
</feature>
<feature type="domain" description="Gram-positive cocci surface proteins LPxTG" evidence="8">
    <location>
        <begin position="477"/>
        <end position="515"/>
    </location>
</feature>
<sequence length="517" mass="55099">MQSKGLVSRSLSFAVMFVLTVFAALTAFNTQAQAIEYTPNISNISYTSLGGSNVRVSFDYALNNNGWPAQPGDTFTIRIPAELENNTPAPFEVMGVDANGNSISVGTATPTSNPNTMTVTFNNNIAGLLNVHGQMSFSLNWSNDIAQRGSGSTTLYIGDTHLNMTYGGSIAAMDPAITKYNRTGATAETTYTLPSGATIETGSDYYVTSWVVNITPSDITQVGLFNTTIKDQIVNPYTVDASKLTGTGVNPSDELAGPYLKHSFVLHLINGAVQTLSADQILPAITFTPNGYTLDFARLNDQVNFAGFNPLIQDCWLEYKTIVPANASQVDNRATLDFDGNILNYTREGWWINPRGTGTATGDQQVSVSVSKVWEDQNNADGTRPTSVTVHLYADGVDTGKSEVLSDANGWTATFSNLDKNQTGTTTAITYTVVEDEVEGYTAEVTGDVTSGFTITNTHIPPTPTTPPSETPKKPKQPKKKEPKLPSTGDASFAAASVAAASSVLIAAGVLGKRRAQ</sequence>
<evidence type="ECO:0000259" key="9">
    <source>
        <dbReference type="Pfam" id="PF05738"/>
    </source>
</evidence>
<evidence type="ECO:0000256" key="2">
    <source>
        <dbReference type="ARBA" id="ARBA00022512"/>
    </source>
</evidence>
<organism evidence="11 12">
    <name type="scientific">Lancefieldella parvula</name>
    <dbReference type="NCBI Taxonomy" id="1382"/>
    <lineage>
        <taxon>Bacteria</taxon>
        <taxon>Bacillati</taxon>
        <taxon>Actinomycetota</taxon>
        <taxon>Coriobacteriia</taxon>
        <taxon>Coriobacteriales</taxon>
        <taxon>Atopobiaceae</taxon>
        <taxon>Lancefieldella</taxon>
    </lineage>
</organism>
<dbReference type="Gene3D" id="2.60.40.1280">
    <property type="match status" value="1"/>
</dbReference>